<reference evidence="2" key="2">
    <citation type="journal article" date="2022" name="Elife">
        <title>Obligate sexual reproduction of a homothallic fungus closely related to the Cryptococcus pathogenic species complex.</title>
        <authorList>
            <person name="Passer A.R."/>
            <person name="Clancey S.A."/>
            <person name="Shea T."/>
            <person name="David-Palma M."/>
            <person name="Averette A.F."/>
            <person name="Boekhout T."/>
            <person name="Porcel B.M."/>
            <person name="Nowrousian M."/>
            <person name="Cuomo C.A."/>
            <person name="Sun S."/>
            <person name="Heitman J."/>
            <person name="Coelho M.A."/>
        </authorList>
    </citation>
    <scope>NUCLEOTIDE SEQUENCE</scope>
    <source>
        <strain evidence="2">CBS 7841</strain>
    </source>
</reference>
<accession>A0A1E3IFD1</accession>
<evidence type="ECO:0000313" key="3">
    <source>
        <dbReference type="Proteomes" id="UP000094043"/>
    </source>
</evidence>
<feature type="compositionally biased region" description="Pro residues" evidence="1">
    <location>
        <begin position="349"/>
        <end position="358"/>
    </location>
</feature>
<evidence type="ECO:0000313" key="2">
    <source>
        <dbReference type="EMBL" id="WVN90440.1"/>
    </source>
</evidence>
<reference evidence="2" key="1">
    <citation type="submission" date="2016-06" db="EMBL/GenBank/DDBJ databases">
        <authorList>
            <person name="Cuomo C."/>
            <person name="Litvintseva A."/>
            <person name="Heitman J."/>
            <person name="Chen Y."/>
            <person name="Sun S."/>
            <person name="Springer D."/>
            <person name="Dromer F."/>
            <person name="Young S."/>
            <person name="Zeng Q."/>
            <person name="Chapman S."/>
            <person name="Gujja S."/>
            <person name="Saif S."/>
            <person name="Birren B."/>
        </authorList>
    </citation>
    <scope>NUCLEOTIDE SEQUENCE</scope>
    <source>
        <strain evidence="2">CBS 7841</strain>
    </source>
</reference>
<organism evidence="2 3">
    <name type="scientific">Cryptococcus depauperatus CBS 7841</name>
    <dbReference type="NCBI Taxonomy" id="1295531"/>
    <lineage>
        <taxon>Eukaryota</taxon>
        <taxon>Fungi</taxon>
        <taxon>Dikarya</taxon>
        <taxon>Basidiomycota</taxon>
        <taxon>Agaricomycotina</taxon>
        <taxon>Tremellomycetes</taxon>
        <taxon>Tremellales</taxon>
        <taxon>Cryptococcaceae</taxon>
        <taxon>Cryptococcus</taxon>
    </lineage>
</organism>
<feature type="compositionally biased region" description="Low complexity" evidence="1">
    <location>
        <begin position="1"/>
        <end position="13"/>
    </location>
</feature>
<gene>
    <name evidence="2" type="ORF">L203_105676</name>
</gene>
<dbReference type="OrthoDB" id="5576441at2759"/>
<proteinExistence type="predicted"/>
<feature type="region of interest" description="Disordered" evidence="1">
    <location>
        <begin position="1"/>
        <end position="65"/>
    </location>
</feature>
<protein>
    <submittedName>
        <fullName evidence="2">Uncharacterized protein</fullName>
    </submittedName>
</protein>
<name>A0A1E3IFD1_9TREE</name>
<dbReference type="Proteomes" id="UP000094043">
    <property type="component" value="Chromosome 7"/>
</dbReference>
<feature type="region of interest" description="Disordered" evidence="1">
    <location>
        <begin position="348"/>
        <end position="422"/>
    </location>
</feature>
<dbReference type="VEuPathDB" id="FungiDB:L203_03551"/>
<evidence type="ECO:0000256" key="1">
    <source>
        <dbReference type="SAM" id="MobiDB-lite"/>
    </source>
</evidence>
<dbReference type="EMBL" id="CP143790">
    <property type="protein sequence ID" value="WVN90440.1"/>
    <property type="molecule type" value="Genomic_DNA"/>
</dbReference>
<dbReference type="RefSeq" id="XP_066071140.1">
    <property type="nucleotide sequence ID" value="XM_066215043.1"/>
</dbReference>
<feature type="compositionally biased region" description="Low complexity" evidence="1">
    <location>
        <begin position="364"/>
        <end position="373"/>
    </location>
</feature>
<dbReference type="GeneID" id="91089885"/>
<dbReference type="AlphaFoldDB" id="A0A1E3IFD1"/>
<feature type="compositionally biased region" description="Basic and acidic residues" evidence="1">
    <location>
        <begin position="97"/>
        <end position="112"/>
    </location>
</feature>
<reference evidence="2" key="3">
    <citation type="submission" date="2024-01" db="EMBL/GenBank/DDBJ databases">
        <authorList>
            <person name="Coelho M.A."/>
            <person name="David-Palma M."/>
            <person name="Shea T."/>
            <person name="Sun S."/>
            <person name="Cuomo C.A."/>
            <person name="Heitman J."/>
        </authorList>
    </citation>
    <scope>NUCLEOTIDE SEQUENCE</scope>
    <source>
        <strain evidence="2">CBS 7841</strain>
    </source>
</reference>
<sequence>MSSGLVGSTSSSSDEPLLINPPVSALRSSRLTKRGRPYGAAISSSRTTKKKNHSTSSDADDEPIFVGSSIKSSLGIGSEKYMLREDVRPARRRRISRPAEEPKVHSSKDEMKSISSGSSNTSVSRPRSKMLNRYPLAPDLGLEPTPVPGWLGSATVLIQLELCPVCKVRWKGKESGATRWKHISICRPPLYRPPNSPPDLQQLIHLALSAKKGDTSLFALHIRSVSLEHGVVDGLYDGKDPSTKQKFGSKKKKNIPMSLSGLVSVTDVKPSGERGDSWHEEVRARVSEWIGPPSSPTISASIQKTASPACSLVASNELRLSDAEEVVFPLTQPLTESTLAREYSKLVPTPSPLLPSPPCVQDRSSPPSFHSSSGGILVPASDDEGDSIIQIVSPPSKIPNRHDNIFEDNNGKSNNYKKAPFR</sequence>
<feature type="compositionally biased region" description="Low complexity" evidence="1">
    <location>
        <begin position="113"/>
        <end position="125"/>
    </location>
</feature>
<dbReference type="KEGG" id="cdep:91089885"/>
<feature type="region of interest" description="Disordered" evidence="1">
    <location>
        <begin position="85"/>
        <end position="129"/>
    </location>
</feature>
<keyword evidence="3" id="KW-1185">Reference proteome</keyword>